<evidence type="ECO:0000256" key="13">
    <source>
        <dbReference type="ARBA" id="ARBA00049902"/>
    </source>
</evidence>
<evidence type="ECO:0000256" key="4">
    <source>
        <dbReference type="ARBA" id="ARBA00022670"/>
    </source>
</evidence>
<dbReference type="PANTHER" id="PTHR32282">
    <property type="entry name" value="BINDING PROTEIN TRANSPEPTIDASE, PUTATIVE-RELATED"/>
    <property type="match status" value="1"/>
</dbReference>
<evidence type="ECO:0000256" key="6">
    <source>
        <dbReference type="ARBA" id="ARBA00022679"/>
    </source>
</evidence>
<comment type="similarity">
    <text evidence="2">In the N-terminal section; belongs to the glycosyltransferase 51 family.</text>
</comment>
<sequence length="902" mass="99712">MTNKPIKTKSKKKLNWKKIFTSLGIIMIVLCLAGGSFFAWTIYKETEDFSAKKLLSEEPSKIYDDNGELMYTFGSDVNGRRENITYEDLPQVLIDAVIAAEDSRFFEHDGFDLPRIAKTLITNLAHLSIRGGGSTITQQVIKKSYFPKEEQTYTRKISEIFLAIQATKEVSKEEILTLYLNKIYFGRSTNSIGIAAASKYYFNKEVSQLTLPEAALLAGTLNSPSAYDPYYNLDLATKRRNIILNLMVDHGYITQTECDLAKQVKIENMLCRGTSTSDDSLFAYVDLVTKEVKEKTGLDPTETQMEIYTYCNQELQKKATAMANGETYKYSDEDMQMGGSIQSTQDGRIVAVIGGHNYKSGDLNKATVKQQPGSSIKPILDYGMAYKYLDWCTGHTVKDEPIEAGIKNWDNQFHGSMTISKALENSWNIPAYTTFQEVKKVAGAKKITKDLESLGIDMSKQDPDLPDSYAIGGWSTGVSPVEMASAYATVANNGKYIESHTVNYIEVAKDNETIKVDEQLQKKATDSIGEDVSFMIRETMLSYTGNGSGSYAYLKGIDNIGAKTGTSNWDSKSSYVKAGKSRDLWMTGYTPDYTCSVWMGFDTEGIKKGKNTSDYKAYPGKVVGELLDYLEDTTTDKKSYPKQPDNVEQIEIVAGVYPYVGPNSNTPSDKIITAWAKKGTGLANSSSSHDKEYDINNLSSFNASLSSNGKIHVEFSQYDPANATTDENANEATKQYGVVEYVVEVSNPNTNEILYSTTLNTPSGTINFTPSNKVNVTGYYRFQKNHAKISNKITKSVGTEELNDTIDYSITSNGSSISNGSTITNNLITIKVNAQNSSNTISIDFYTSDGNAYGDSIVFTGSGSKEIELSPGQYTIKISESNNAKTITNTFTFTIEASNNNH</sequence>
<accession>A0A943EKI4</accession>
<dbReference type="GO" id="GO:0009002">
    <property type="term" value="F:serine-type D-Ala-D-Ala carboxypeptidase activity"/>
    <property type="evidence" value="ECO:0007669"/>
    <property type="project" value="UniProtKB-EC"/>
</dbReference>
<keyword evidence="6" id="KW-0808">Transferase</keyword>
<gene>
    <name evidence="17" type="ORF">KHX14_06080</name>
</gene>
<evidence type="ECO:0000256" key="10">
    <source>
        <dbReference type="ARBA" id="ARBA00023268"/>
    </source>
</evidence>
<keyword evidence="3" id="KW-0121">Carboxypeptidase</keyword>
<dbReference type="Pfam" id="PF00905">
    <property type="entry name" value="Transpeptidase"/>
    <property type="match status" value="1"/>
</dbReference>
<evidence type="ECO:0000313" key="18">
    <source>
        <dbReference type="Proteomes" id="UP000751224"/>
    </source>
</evidence>
<keyword evidence="14" id="KW-1133">Transmembrane helix</keyword>
<evidence type="ECO:0000259" key="15">
    <source>
        <dbReference type="Pfam" id="PF00905"/>
    </source>
</evidence>
<evidence type="ECO:0000256" key="8">
    <source>
        <dbReference type="ARBA" id="ARBA00022960"/>
    </source>
</evidence>
<evidence type="ECO:0000256" key="11">
    <source>
        <dbReference type="ARBA" id="ARBA00023316"/>
    </source>
</evidence>
<keyword evidence="9" id="KW-0573">Peptidoglycan synthesis</keyword>
<keyword evidence="10" id="KW-0511">Multifunctional enzyme</keyword>
<organism evidence="17 18">
    <name type="scientific">Thomasclavelia spiroformis</name>
    <dbReference type="NCBI Taxonomy" id="29348"/>
    <lineage>
        <taxon>Bacteria</taxon>
        <taxon>Bacillati</taxon>
        <taxon>Bacillota</taxon>
        <taxon>Erysipelotrichia</taxon>
        <taxon>Erysipelotrichales</taxon>
        <taxon>Coprobacillaceae</taxon>
        <taxon>Thomasclavelia</taxon>
    </lineage>
</organism>
<evidence type="ECO:0000256" key="9">
    <source>
        <dbReference type="ARBA" id="ARBA00022984"/>
    </source>
</evidence>
<comment type="catalytic activity">
    <reaction evidence="12">
        <text>Preferential cleavage: (Ac)2-L-Lys-D-Ala-|-D-Ala. Also transpeptidation of peptidyl-alanyl moieties that are N-acyl substituents of D-alanine.</text>
        <dbReference type="EC" id="3.4.16.4"/>
    </reaction>
</comment>
<dbReference type="InterPro" id="IPR050396">
    <property type="entry name" value="Glycosyltr_51/Transpeptidase"/>
</dbReference>
<dbReference type="GO" id="GO:0008955">
    <property type="term" value="F:peptidoglycan glycosyltransferase activity"/>
    <property type="evidence" value="ECO:0007669"/>
    <property type="project" value="UniProtKB-EC"/>
</dbReference>
<feature type="domain" description="Penicillin-binding protein transpeptidase" evidence="15">
    <location>
        <begin position="343"/>
        <end position="598"/>
    </location>
</feature>
<dbReference type="InterPro" id="IPR001264">
    <property type="entry name" value="Glyco_trans_51"/>
</dbReference>
<keyword evidence="14" id="KW-0472">Membrane</keyword>
<evidence type="ECO:0000256" key="12">
    <source>
        <dbReference type="ARBA" id="ARBA00034000"/>
    </source>
</evidence>
<keyword evidence="11" id="KW-0961">Cell wall biogenesis/degradation</keyword>
<dbReference type="FunFam" id="1.10.3810.10:FF:000001">
    <property type="entry name" value="Penicillin-binding protein 1A"/>
    <property type="match status" value="1"/>
</dbReference>
<dbReference type="Proteomes" id="UP000751224">
    <property type="component" value="Unassembled WGS sequence"/>
</dbReference>
<protein>
    <submittedName>
        <fullName evidence="17">Penicillin-binding protein</fullName>
    </submittedName>
</protein>
<evidence type="ECO:0000256" key="5">
    <source>
        <dbReference type="ARBA" id="ARBA00022676"/>
    </source>
</evidence>
<dbReference type="GO" id="GO:0071555">
    <property type="term" value="P:cell wall organization"/>
    <property type="evidence" value="ECO:0007669"/>
    <property type="project" value="UniProtKB-KW"/>
</dbReference>
<dbReference type="Gene3D" id="1.10.3810.10">
    <property type="entry name" value="Biosynthetic peptidoglycan transglycosylase-like"/>
    <property type="match status" value="1"/>
</dbReference>
<evidence type="ECO:0000313" key="17">
    <source>
        <dbReference type="EMBL" id="MBS5588372.1"/>
    </source>
</evidence>
<dbReference type="InterPro" id="IPR023346">
    <property type="entry name" value="Lysozyme-like_dom_sf"/>
</dbReference>
<keyword evidence="14" id="KW-0812">Transmembrane</keyword>
<feature type="domain" description="Glycosyl transferase family 51" evidence="16">
    <location>
        <begin position="68"/>
        <end position="247"/>
    </location>
</feature>
<evidence type="ECO:0000256" key="2">
    <source>
        <dbReference type="ARBA" id="ARBA00007739"/>
    </source>
</evidence>
<comment type="caution">
    <text evidence="17">The sequence shown here is derived from an EMBL/GenBank/DDBJ whole genome shotgun (WGS) entry which is preliminary data.</text>
</comment>
<dbReference type="SUPFAM" id="SSF53955">
    <property type="entry name" value="Lysozyme-like"/>
    <property type="match status" value="1"/>
</dbReference>
<dbReference type="GO" id="GO:0006508">
    <property type="term" value="P:proteolysis"/>
    <property type="evidence" value="ECO:0007669"/>
    <property type="project" value="UniProtKB-KW"/>
</dbReference>
<proteinExistence type="inferred from homology"/>
<evidence type="ECO:0000256" key="14">
    <source>
        <dbReference type="SAM" id="Phobius"/>
    </source>
</evidence>
<comment type="catalytic activity">
    <reaction evidence="13">
        <text>[GlcNAc-(1-&gt;4)-Mur2Ac(oyl-L-Ala-gamma-D-Glu-L-Lys-D-Ala-D-Ala)](n)-di-trans,octa-cis-undecaprenyl diphosphate + beta-D-GlcNAc-(1-&gt;4)-Mur2Ac(oyl-L-Ala-gamma-D-Glu-L-Lys-D-Ala-D-Ala)-di-trans,octa-cis-undecaprenyl diphosphate = [GlcNAc-(1-&gt;4)-Mur2Ac(oyl-L-Ala-gamma-D-Glu-L-Lys-D-Ala-D-Ala)](n+1)-di-trans,octa-cis-undecaprenyl diphosphate + di-trans,octa-cis-undecaprenyl diphosphate + H(+)</text>
        <dbReference type="Rhea" id="RHEA:23708"/>
        <dbReference type="Rhea" id="RHEA-COMP:9602"/>
        <dbReference type="Rhea" id="RHEA-COMP:9603"/>
        <dbReference type="ChEBI" id="CHEBI:15378"/>
        <dbReference type="ChEBI" id="CHEBI:58405"/>
        <dbReference type="ChEBI" id="CHEBI:60033"/>
        <dbReference type="ChEBI" id="CHEBI:78435"/>
        <dbReference type="EC" id="2.4.99.28"/>
    </reaction>
</comment>
<evidence type="ECO:0000256" key="1">
    <source>
        <dbReference type="ARBA" id="ARBA00007090"/>
    </source>
</evidence>
<keyword evidence="5" id="KW-0328">Glycosyltransferase</keyword>
<dbReference type="AlphaFoldDB" id="A0A943EKI4"/>
<evidence type="ECO:0000256" key="3">
    <source>
        <dbReference type="ARBA" id="ARBA00022645"/>
    </source>
</evidence>
<dbReference type="SUPFAM" id="SSF56601">
    <property type="entry name" value="beta-lactamase/transpeptidase-like"/>
    <property type="match status" value="1"/>
</dbReference>
<dbReference type="InterPro" id="IPR012338">
    <property type="entry name" value="Beta-lactam/transpept-like"/>
</dbReference>
<dbReference type="PANTHER" id="PTHR32282:SF29">
    <property type="entry name" value="PENICILLIN-BINDING PROTEIN 1A"/>
    <property type="match status" value="1"/>
</dbReference>
<dbReference type="GO" id="GO:0030288">
    <property type="term" value="C:outer membrane-bounded periplasmic space"/>
    <property type="evidence" value="ECO:0007669"/>
    <property type="project" value="TreeGrafter"/>
</dbReference>
<dbReference type="RefSeq" id="WP_297672252.1">
    <property type="nucleotide sequence ID" value="NZ_JAGZCC010000029.1"/>
</dbReference>
<dbReference type="GO" id="GO:0008360">
    <property type="term" value="P:regulation of cell shape"/>
    <property type="evidence" value="ECO:0007669"/>
    <property type="project" value="UniProtKB-KW"/>
</dbReference>
<feature type="transmembrane region" description="Helical" evidence="14">
    <location>
        <begin position="20"/>
        <end position="43"/>
    </location>
</feature>
<dbReference type="GO" id="GO:0008658">
    <property type="term" value="F:penicillin binding"/>
    <property type="evidence" value="ECO:0007669"/>
    <property type="project" value="InterPro"/>
</dbReference>
<dbReference type="EMBL" id="JAGZCC010000029">
    <property type="protein sequence ID" value="MBS5588372.1"/>
    <property type="molecule type" value="Genomic_DNA"/>
</dbReference>
<dbReference type="InterPro" id="IPR036950">
    <property type="entry name" value="PBP_transglycosylase"/>
</dbReference>
<name>A0A943EKI4_9FIRM</name>
<keyword evidence="7" id="KW-0378">Hydrolase</keyword>
<reference evidence="17" key="1">
    <citation type="submission" date="2021-02" db="EMBL/GenBank/DDBJ databases">
        <title>Infant gut strain persistence is associated with maternal origin, phylogeny, and functional potential including surface adhesion and iron acquisition.</title>
        <authorList>
            <person name="Lou Y.C."/>
        </authorList>
    </citation>
    <scope>NUCLEOTIDE SEQUENCE</scope>
    <source>
        <strain evidence="17">L3_108_000G1_dasL3_108_000G1_metabat.metabat.11</strain>
    </source>
</reference>
<dbReference type="Gene3D" id="3.40.710.10">
    <property type="entry name" value="DD-peptidase/beta-lactamase superfamily"/>
    <property type="match status" value="1"/>
</dbReference>
<comment type="similarity">
    <text evidence="1">In the C-terminal section; belongs to the transpeptidase family.</text>
</comment>
<keyword evidence="4" id="KW-0645">Protease</keyword>
<dbReference type="GO" id="GO:0009252">
    <property type="term" value="P:peptidoglycan biosynthetic process"/>
    <property type="evidence" value="ECO:0007669"/>
    <property type="project" value="UniProtKB-KW"/>
</dbReference>
<dbReference type="InterPro" id="IPR001460">
    <property type="entry name" value="PCN-bd_Tpept"/>
</dbReference>
<keyword evidence="8" id="KW-0133">Cell shape</keyword>
<evidence type="ECO:0000259" key="16">
    <source>
        <dbReference type="Pfam" id="PF00912"/>
    </source>
</evidence>
<evidence type="ECO:0000256" key="7">
    <source>
        <dbReference type="ARBA" id="ARBA00022801"/>
    </source>
</evidence>
<dbReference type="Pfam" id="PF00912">
    <property type="entry name" value="Transgly"/>
    <property type="match status" value="1"/>
</dbReference>